<dbReference type="AlphaFoldDB" id="A0A3N4IYQ0"/>
<dbReference type="Proteomes" id="UP000276215">
    <property type="component" value="Unassembled WGS sequence"/>
</dbReference>
<evidence type="ECO:0000313" key="3">
    <source>
        <dbReference type="Proteomes" id="UP000276215"/>
    </source>
</evidence>
<protein>
    <submittedName>
        <fullName evidence="2">Uncharacterized protein</fullName>
    </submittedName>
</protein>
<reference evidence="2 3" key="1">
    <citation type="journal article" date="2018" name="Nat. Ecol. Evol.">
        <title>Pezizomycetes genomes reveal the molecular basis of ectomycorrhizal truffle lifestyle.</title>
        <authorList>
            <person name="Murat C."/>
            <person name="Payen T."/>
            <person name="Noel B."/>
            <person name="Kuo A."/>
            <person name="Morin E."/>
            <person name="Chen J."/>
            <person name="Kohler A."/>
            <person name="Krizsan K."/>
            <person name="Balestrini R."/>
            <person name="Da Silva C."/>
            <person name="Montanini B."/>
            <person name="Hainaut M."/>
            <person name="Levati E."/>
            <person name="Barry K.W."/>
            <person name="Belfiori B."/>
            <person name="Cichocki N."/>
            <person name="Clum A."/>
            <person name="Dockter R.B."/>
            <person name="Fauchery L."/>
            <person name="Guy J."/>
            <person name="Iotti M."/>
            <person name="Le Tacon F."/>
            <person name="Lindquist E.A."/>
            <person name="Lipzen A."/>
            <person name="Malagnac F."/>
            <person name="Mello A."/>
            <person name="Molinier V."/>
            <person name="Miyauchi S."/>
            <person name="Poulain J."/>
            <person name="Riccioni C."/>
            <person name="Rubini A."/>
            <person name="Sitrit Y."/>
            <person name="Splivallo R."/>
            <person name="Traeger S."/>
            <person name="Wang M."/>
            <person name="Zifcakova L."/>
            <person name="Wipf D."/>
            <person name="Zambonelli A."/>
            <person name="Paolocci F."/>
            <person name="Nowrousian M."/>
            <person name="Ottonello S."/>
            <person name="Baldrian P."/>
            <person name="Spatafora J.W."/>
            <person name="Henrissat B."/>
            <person name="Nagy L.G."/>
            <person name="Aury J.M."/>
            <person name="Wincker P."/>
            <person name="Grigoriev I.V."/>
            <person name="Bonfante P."/>
            <person name="Martin F.M."/>
        </authorList>
    </citation>
    <scope>NUCLEOTIDE SEQUENCE [LARGE SCALE GENOMIC DNA]</scope>
    <source>
        <strain evidence="2 3">120613-1</strain>
    </source>
</reference>
<gene>
    <name evidence="2" type="ORF">L873DRAFT_1821739</name>
</gene>
<organism evidence="2 3">
    <name type="scientific">Choiromyces venosus 120613-1</name>
    <dbReference type="NCBI Taxonomy" id="1336337"/>
    <lineage>
        <taxon>Eukaryota</taxon>
        <taxon>Fungi</taxon>
        <taxon>Dikarya</taxon>
        <taxon>Ascomycota</taxon>
        <taxon>Pezizomycotina</taxon>
        <taxon>Pezizomycetes</taxon>
        <taxon>Pezizales</taxon>
        <taxon>Tuberaceae</taxon>
        <taxon>Choiromyces</taxon>
    </lineage>
</organism>
<evidence type="ECO:0000256" key="1">
    <source>
        <dbReference type="SAM" id="MobiDB-lite"/>
    </source>
</evidence>
<keyword evidence="3" id="KW-1185">Reference proteome</keyword>
<sequence>MTDRQQIQTPEENQDQMHHSHTTPTPEIQFLVTQFNKILHHTYYLHYYIQTGEIVFNVLARLMPFPGVDTNAALDGMTEHIVRQISKREYQVYKLLQIKRAIGWILDQDESTRTSADMEAATRCEFLAWEILQAGDEDWWPIEGSNWFFEHITKEAWEELETCGVWNSEVEVETTEEWVDMGPPSDYISYNSMFALD</sequence>
<feature type="region of interest" description="Disordered" evidence="1">
    <location>
        <begin position="1"/>
        <end position="22"/>
    </location>
</feature>
<dbReference type="EMBL" id="ML120541">
    <property type="protein sequence ID" value="RPA90107.1"/>
    <property type="molecule type" value="Genomic_DNA"/>
</dbReference>
<name>A0A3N4IYQ0_9PEZI</name>
<accession>A0A3N4IYQ0</accession>
<evidence type="ECO:0000313" key="2">
    <source>
        <dbReference type="EMBL" id="RPA90107.1"/>
    </source>
</evidence>
<proteinExistence type="predicted"/>
<feature type="compositionally biased region" description="Polar residues" evidence="1">
    <location>
        <begin position="1"/>
        <end position="11"/>
    </location>
</feature>